<dbReference type="NCBIfam" id="NF008132">
    <property type="entry name" value="PRK10880.1"/>
    <property type="match status" value="1"/>
</dbReference>
<dbReference type="GO" id="GO:0032357">
    <property type="term" value="F:oxidized purine DNA binding"/>
    <property type="evidence" value="ECO:0007669"/>
    <property type="project" value="TreeGrafter"/>
</dbReference>
<evidence type="ECO:0000256" key="2">
    <source>
        <dbReference type="ARBA" id="ARBA00002933"/>
    </source>
</evidence>
<dbReference type="GO" id="GO:0046872">
    <property type="term" value="F:metal ion binding"/>
    <property type="evidence" value="ECO:0007669"/>
    <property type="project" value="UniProtKB-UniRule"/>
</dbReference>
<dbReference type="Pfam" id="PF00633">
    <property type="entry name" value="HHH"/>
    <property type="match status" value="1"/>
</dbReference>
<comment type="similarity">
    <text evidence="3 14">Belongs to the Nth/MutY family.</text>
</comment>
<accession>A0A090BWI4</accession>
<proteinExistence type="inferred from homology"/>
<dbReference type="InterPro" id="IPR029119">
    <property type="entry name" value="MutY_C"/>
</dbReference>
<name>A0A090BWI4_9ENTR</name>
<evidence type="ECO:0000256" key="7">
    <source>
        <dbReference type="ARBA" id="ARBA00022723"/>
    </source>
</evidence>
<evidence type="ECO:0000256" key="12">
    <source>
        <dbReference type="ARBA" id="ARBA00023204"/>
    </source>
</evidence>
<dbReference type="InterPro" id="IPR011257">
    <property type="entry name" value="DNA_glycosylase"/>
</dbReference>
<dbReference type="Gene3D" id="1.10.1670.10">
    <property type="entry name" value="Helix-hairpin-Helix base-excision DNA repair enzymes (C-terminal)"/>
    <property type="match status" value="1"/>
</dbReference>
<dbReference type="RefSeq" id="WP_041063140.1">
    <property type="nucleotide sequence ID" value="NZ_AP014521.1"/>
</dbReference>
<keyword evidence="9" id="KW-0378">Hydrolase</keyword>
<dbReference type="HOGENOM" id="CLU_012862_0_2_6"/>
<dbReference type="Gene3D" id="3.90.79.10">
    <property type="entry name" value="Nucleoside Triphosphate Pyrophosphohydrolase"/>
    <property type="match status" value="1"/>
</dbReference>
<evidence type="ECO:0000256" key="1">
    <source>
        <dbReference type="ARBA" id="ARBA00000843"/>
    </source>
</evidence>
<dbReference type="Pfam" id="PF00730">
    <property type="entry name" value="HhH-GPD"/>
    <property type="match status" value="1"/>
</dbReference>
<comment type="cofactor">
    <cofactor evidence="14">
        <name>[4Fe-4S] cluster</name>
        <dbReference type="ChEBI" id="CHEBI:49883"/>
    </cofactor>
    <text evidence="14">Binds 1 [4Fe-4S] cluster.</text>
</comment>
<evidence type="ECO:0000256" key="5">
    <source>
        <dbReference type="ARBA" id="ARBA00022023"/>
    </source>
</evidence>
<evidence type="ECO:0000256" key="3">
    <source>
        <dbReference type="ARBA" id="ARBA00008343"/>
    </source>
</evidence>
<dbReference type="Gene3D" id="1.10.340.30">
    <property type="entry name" value="Hypothetical protein, domain 2"/>
    <property type="match status" value="1"/>
</dbReference>
<evidence type="ECO:0000256" key="14">
    <source>
        <dbReference type="RuleBase" id="RU365096"/>
    </source>
</evidence>
<dbReference type="FunFam" id="1.10.340.30:FF:000002">
    <property type="entry name" value="Adenine DNA glycosylase"/>
    <property type="match status" value="1"/>
</dbReference>
<dbReference type="InterPro" id="IPR015797">
    <property type="entry name" value="NUDIX_hydrolase-like_dom_sf"/>
</dbReference>
<dbReference type="InterPro" id="IPR023170">
    <property type="entry name" value="HhH_base_excis_C"/>
</dbReference>
<dbReference type="Proteomes" id="UP000031627">
    <property type="component" value="Chromosome"/>
</dbReference>
<dbReference type="EMBL" id="AP014521">
    <property type="protein sequence ID" value="BAP58661.1"/>
    <property type="molecule type" value="Genomic_DNA"/>
</dbReference>
<dbReference type="GO" id="GO:0035485">
    <property type="term" value="F:adenine/guanine mispair binding"/>
    <property type="evidence" value="ECO:0007669"/>
    <property type="project" value="TreeGrafter"/>
</dbReference>
<evidence type="ECO:0000256" key="11">
    <source>
        <dbReference type="ARBA" id="ARBA00023014"/>
    </source>
</evidence>
<evidence type="ECO:0000256" key="4">
    <source>
        <dbReference type="ARBA" id="ARBA00012045"/>
    </source>
</evidence>
<dbReference type="PANTHER" id="PTHR42944:SF1">
    <property type="entry name" value="ADENINE DNA GLYCOSYLASE"/>
    <property type="match status" value="1"/>
</dbReference>
<dbReference type="CDD" id="cd00056">
    <property type="entry name" value="ENDO3c"/>
    <property type="match status" value="1"/>
</dbReference>
<evidence type="ECO:0000256" key="8">
    <source>
        <dbReference type="ARBA" id="ARBA00022763"/>
    </source>
</evidence>
<comment type="catalytic activity">
    <reaction evidence="1 14">
        <text>Hydrolyzes free adenine bases from 7,8-dihydro-8-oxoguanine:adenine mismatched double-stranded DNA, leaving an apurinic site.</text>
        <dbReference type="EC" id="3.2.2.31"/>
    </reaction>
</comment>
<dbReference type="STRING" id="1410383.TGUWTKB_4340"/>
<dbReference type="InterPro" id="IPR005760">
    <property type="entry name" value="A/G_AdeGlyc_MutY"/>
</dbReference>
<keyword evidence="12" id="KW-0234">DNA repair</keyword>
<evidence type="ECO:0000256" key="9">
    <source>
        <dbReference type="ARBA" id="ARBA00022801"/>
    </source>
</evidence>
<dbReference type="AlphaFoldDB" id="A0A090BWI4"/>
<keyword evidence="17" id="KW-1185">Reference proteome</keyword>
<dbReference type="InterPro" id="IPR000445">
    <property type="entry name" value="HhH_motif"/>
</dbReference>
<dbReference type="InterPro" id="IPR003265">
    <property type="entry name" value="HhH-GPD_domain"/>
</dbReference>
<sequence length="346" mass="40840">MYTDIKFSEFILNWFNKFGRKNLPWQINKDPYKIWISEIMLQQTQVKTVIPYFYRFMKNFPTIYHLSNASLDEVLFLWSGLGYYKRADNLYKSAKLIVQKFKKKFPSKFEQLIQLPGIGRSTAHAILSFSMQKKFSVLDGNVKRVLSRYYNISKAVGEKNRLFWKIIEKLTPAINSDKFNQAMMDIGSLICTSHHPKCIYCPVKKKCMSYKNGVFIDSSKKKLTKKIIKNKIWFFLLIINKKKIWLEKRCSSGIWPNLFCFPQFESQKKLKSWLKHFSSDDKIKILKSFLHVFSHFSLKIVPIVTNISNIKKNIFHENDGIWYNLTKPQKVGLSIPVKKLLNDIIV</sequence>
<dbReference type="GO" id="GO:0034039">
    <property type="term" value="F:8-oxo-7,8-dihydroguanine DNA N-glycosylase activity"/>
    <property type="evidence" value="ECO:0007669"/>
    <property type="project" value="TreeGrafter"/>
</dbReference>
<organism evidence="16 17">
    <name type="scientific">Candidatus Tachikawaea gelatinosa</name>
    <dbReference type="NCBI Taxonomy" id="1410383"/>
    <lineage>
        <taxon>Bacteria</taxon>
        <taxon>Pseudomonadati</taxon>
        <taxon>Pseudomonadota</taxon>
        <taxon>Gammaproteobacteria</taxon>
        <taxon>Enterobacterales</taxon>
        <taxon>Enterobacteriaceae</taxon>
        <taxon>Candidatus Tachikawaea</taxon>
    </lineage>
</organism>
<dbReference type="CDD" id="cd03431">
    <property type="entry name" value="NUDIX_DNA_Glycosylase_C-MutY"/>
    <property type="match status" value="1"/>
</dbReference>
<protein>
    <recommendedName>
        <fullName evidence="5 14">Adenine DNA glycosylase</fullName>
        <ecNumber evidence="4 14">3.2.2.31</ecNumber>
    </recommendedName>
</protein>
<comment type="function">
    <text evidence="2">Adenine glycosylase active on G-A mispairs. MutY also corrects error-prone DNA synthesis past GO lesions which are due to the oxidatively damaged form of guanine: 7,8-dihydro-8-oxoguanine (8-oxo-dGTP).</text>
</comment>
<dbReference type="SMART" id="SM00478">
    <property type="entry name" value="ENDO3c"/>
    <property type="match status" value="1"/>
</dbReference>
<dbReference type="KEGG" id="sbw:TGUWTKB_4340"/>
<dbReference type="GO" id="GO:0006298">
    <property type="term" value="P:mismatch repair"/>
    <property type="evidence" value="ECO:0007669"/>
    <property type="project" value="TreeGrafter"/>
</dbReference>
<feature type="domain" description="HhH-GPD" evidence="15">
    <location>
        <begin position="40"/>
        <end position="189"/>
    </location>
</feature>
<keyword evidence="6" id="KW-0004">4Fe-4S</keyword>
<keyword evidence="7" id="KW-0479">Metal-binding</keyword>
<dbReference type="PANTHER" id="PTHR42944">
    <property type="entry name" value="ADENINE DNA GLYCOSYLASE"/>
    <property type="match status" value="1"/>
</dbReference>
<reference evidence="16 17" key="2">
    <citation type="journal article" date="2014" name="Curr. Biol.">
        <title>Symbiont-Supplemented Maternal Investment Underpinning Host's Ecological Adaptation.</title>
        <authorList>
            <person name="Kaiwa N."/>
            <person name="Hosokawa T."/>
            <person name="Nikoh N."/>
            <person name="Tanahashi M."/>
            <person name="Moriyama M."/>
            <person name="Meng X.Y."/>
            <person name="Maeda T."/>
            <person name="Yamaguchi K."/>
            <person name="Shigenobu S."/>
            <person name="Ito M."/>
            <person name="Fukatsu T."/>
        </authorList>
    </citation>
    <scope>NUCLEOTIDE SEQUENCE [LARGE SCALE GENOMIC DNA]</scope>
    <source>
        <strain evidence="16 17">UwTKB</strain>
    </source>
</reference>
<reference evidence="17" key="1">
    <citation type="submission" date="2013-11" db="EMBL/GenBank/DDBJ databases">
        <title>Symbiont-containing voluminous jelly as an extraordinary maternal gift for overwintering insect nymphs.</title>
        <authorList>
            <person name="Kaiwa N."/>
            <person name="Hosokawa T."/>
            <person name="Nikoh N."/>
            <person name="Meng X.Y."/>
            <person name="Tanahashi M."/>
            <person name="Moriyama M."/>
            <person name="Maeda T."/>
            <person name="Yamaguchi K."/>
            <person name="Shigenobu S."/>
            <person name="Ito M."/>
            <person name="Fukatsu T."/>
        </authorList>
    </citation>
    <scope>NUCLEOTIDE SEQUENCE [LARGE SCALE GENOMIC DNA]</scope>
    <source>
        <strain evidence="17">UwTKB</strain>
    </source>
</reference>
<dbReference type="SUPFAM" id="SSF48150">
    <property type="entry name" value="DNA-glycosylase"/>
    <property type="match status" value="1"/>
</dbReference>
<keyword evidence="8 14" id="KW-0227">DNA damage</keyword>
<dbReference type="OrthoDB" id="9802365at2"/>
<keyword evidence="13 14" id="KW-0326">Glycosidase</keyword>
<evidence type="ECO:0000259" key="15">
    <source>
        <dbReference type="SMART" id="SM00478"/>
    </source>
</evidence>
<dbReference type="NCBIfam" id="TIGR01084">
    <property type="entry name" value="mutY"/>
    <property type="match status" value="1"/>
</dbReference>
<dbReference type="GO" id="GO:0000701">
    <property type="term" value="F:purine-specific mismatch base pair DNA N-glycosylase activity"/>
    <property type="evidence" value="ECO:0007669"/>
    <property type="project" value="UniProtKB-EC"/>
</dbReference>
<dbReference type="SUPFAM" id="SSF55811">
    <property type="entry name" value="Nudix"/>
    <property type="match status" value="1"/>
</dbReference>
<evidence type="ECO:0000256" key="10">
    <source>
        <dbReference type="ARBA" id="ARBA00023004"/>
    </source>
</evidence>
<dbReference type="Pfam" id="PF14815">
    <property type="entry name" value="NUDIX_4"/>
    <property type="match status" value="1"/>
</dbReference>
<dbReference type="GO" id="GO:0051539">
    <property type="term" value="F:4 iron, 4 sulfur cluster binding"/>
    <property type="evidence" value="ECO:0007669"/>
    <property type="project" value="UniProtKB-UniRule"/>
</dbReference>
<keyword evidence="11" id="KW-0411">Iron-sulfur</keyword>
<keyword evidence="10 14" id="KW-0408">Iron</keyword>
<dbReference type="EC" id="3.2.2.31" evidence="4 14"/>
<dbReference type="InterPro" id="IPR044298">
    <property type="entry name" value="MIG/MutY"/>
</dbReference>
<evidence type="ECO:0000313" key="17">
    <source>
        <dbReference type="Proteomes" id="UP000031627"/>
    </source>
</evidence>
<dbReference type="GO" id="GO:0006284">
    <property type="term" value="P:base-excision repair"/>
    <property type="evidence" value="ECO:0007669"/>
    <property type="project" value="UniProtKB-UniRule"/>
</dbReference>
<evidence type="ECO:0000313" key="16">
    <source>
        <dbReference type="EMBL" id="BAP58661.1"/>
    </source>
</evidence>
<gene>
    <name evidence="16" type="primary">mutY</name>
    <name evidence="16" type="ORF">TGUWTKB_4340</name>
</gene>
<evidence type="ECO:0000256" key="13">
    <source>
        <dbReference type="ARBA" id="ARBA00023295"/>
    </source>
</evidence>
<evidence type="ECO:0000256" key="6">
    <source>
        <dbReference type="ARBA" id="ARBA00022485"/>
    </source>
</evidence>